<keyword evidence="3" id="KW-1185">Reference proteome</keyword>
<evidence type="ECO:0000256" key="1">
    <source>
        <dbReference type="SAM" id="SignalP"/>
    </source>
</evidence>
<dbReference type="EMBL" id="JABSNP010000020">
    <property type="protein sequence ID" value="NRT20747.1"/>
    <property type="molecule type" value="Genomic_DNA"/>
</dbReference>
<reference evidence="2 3" key="1">
    <citation type="submission" date="2020-05" db="EMBL/GenBank/DDBJ databases">
        <title>Genomic Encyclopedia of Type Strains, Phase IV (KMG-V): Genome sequencing to study the core and pangenomes of soil and plant-associated prokaryotes.</title>
        <authorList>
            <person name="Whitman W."/>
        </authorList>
    </citation>
    <scope>NUCLEOTIDE SEQUENCE [LARGE SCALE GENOMIC DNA]</scope>
    <source>
        <strain evidence="2 3">9A</strain>
    </source>
</reference>
<accession>A0ABX2FWG3</accession>
<evidence type="ECO:0008006" key="4">
    <source>
        <dbReference type="Google" id="ProtNLM"/>
    </source>
</evidence>
<evidence type="ECO:0000313" key="2">
    <source>
        <dbReference type="EMBL" id="NRT20747.1"/>
    </source>
</evidence>
<sequence>MKKQLLMTALLGFSLPGGVYAQADSTATGTVKPAGPPTPVEVMAGNVYLRFQMIVTKQFTPTSKLGFFNVTALNGNYRNDLPQNEAVLQGMLTYRLAKRLAGVGGFAFNSVSGFRPTAGLQYVFANPKFLAILLPRFDLTQTHDFETLALLEYRTPLTPTLGLYAKAQGLYNYNIKADLHDRSYLYLRLGVSYKGFQFGPAASFDRYGPFLVATQNYGAFIGTEFR</sequence>
<gene>
    <name evidence="2" type="ORF">HNP98_003591</name>
</gene>
<proteinExistence type="predicted"/>
<keyword evidence="1" id="KW-0732">Signal</keyword>
<feature type="signal peptide" evidence="1">
    <location>
        <begin position="1"/>
        <end position="21"/>
    </location>
</feature>
<organism evidence="2 3">
    <name type="scientific">Hymenobacter caeli</name>
    <dbReference type="NCBI Taxonomy" id="2735894"/>
    <lineage>
        <taxon>Bacteria</taxon>
        <taxon>Pseudomonadati</taxon>
        <taxon>Bacteroidota</taxon>
        <taxon>Cytophagia</taxon>
        <taxon>Cytophagales</taxon>
        <taxon>Hymenobacteraceae</taxon>
        <taxon>Hymenobacter</taxon>
    </lineage>
</organism>
<name>A0ABX2FWG3_9BACT</name>
<dbReference type="RefSeq" id="WP_173811515.1">
    <property type="nucleotide sequence ID" value="NZ_JABSNP010000020.1"/>
</dbReference>
<evidence type="ECO:0000313" key="3">
    <source>
        <dbReference type="Proteomes" id="UP000779507"/>
    </source>
</evidence>
<dbReference type="Proteomes" id="UP000779507">
    <property type="component" value="Unassembled WGS sequence"/>
</dbReference>
<feature type="chain" id="PRO_5046325611" description="Outer membrane protein beta-barrel domain-containing protein" evidence="1">
    <location>
        <begin position="22"/>
        <end position="226"/>
    </location>
</feature>
<protein>
    <recommendedName>
        <fullName evidence="4">Outer membrane protein beta-barrel domain-containing protein</fullName>
    </recommendedName>
</protein>
<comment type="caution">
    <text evidence="2">The sequence shown here is derived from an EMBL/GenBank/DDBJ whole genome shotgun (WGS) entry which is preliminary data.</text>
</comment>